<feature type="signal peptide" evidence="2">
    <location>
        <begin position="1"/>
        <end position="21"/>
    </location>
</feature>
<comment type="caution">
    <text evidence="3">The sequence shown here is derived from an EMBL/GenBank/DDBJ whole genome shotgun (WGS) entry which is preliminary data.</text>
</comment>
<feature type="chain" id="PRO_5001691003" description="Lipoprotein" evidence="2">
    <location>
        <begin position="22"/>
        <end position="147"/>
    </location>
</feature>
<organism evidence="3 4">
    <name type="scientific">Bacillus manliponensis</name>
    <dbReference type="NCBI Taxonomy" id="574376"/>
    <lineage>
        <taxon>Bacteria</taxon>
        <taxon>Bacillati</taxon>
        <taxon>Bacillota</taxon>
        <taxon>Bacilli</taxon>
        <taxon>Bacillales</taxon>
        <taxon>Bacillaceae</taxon>
        <taxon>Bacillus</taxon>
        <taxon>Bacillus cereus group</taxon>
    </lineage>
</organism>
<dbReference type="eggNOG" id="ENOG50334U0">
    <property type="taxonomic scope" value="Bacteria"/>
</dbReference>
<sequence>MKKIVLFFMMMLLAVTGCSVIEEGKNSLDYANEAVTYIDHVGTFAGELTTLAQDAVNDEAARKELETKLQDLQKESKAFNELTPPDFAKDIHQQIVDYNNQLNELIDSTTKNIEEGKANLADFQNSELMQTVQQLQDLKTKVENLGQ</sequence>
<evidence type="ECO:0000313" key="4">
    <source>
        <dbReference type="Proteomes" id="UP000027822"/>
    </source>
</evidence>
<evidence type="ECO:0000256" key="2">
    <source>
        <dbReference type="SAM" id="SignalP"/>
    </source>
</evidence>
<dbReference type="Pfam" id="PF19903">
    <property type="entry name" value="DUF6376"/>
    <property type="match status" value="1"/>
</dbReference>
<dbReference type="EMBL" id="JOTN01000005">
    <property type="protein sequence ID" value="KEK19943.1"/>
    <property type="molecule type" value="Genomic_DNA"/>
</dbReference>
<evidence type="ECO:0000256" key="1">
    <source>
        <dbReference type="SAM" id="Coils"/>
    </source>
</evidence>
<dbReference type="PROSITE" id="PS51257">
    <property type="entry name" value="PROKAR_LIPOPROTEIN"/>
    <property type="match status" value="1"/>
</dbReference>
<proteinExistence type="predicted"/>
<accession>A0A073KCF4</accession>
<protein>
    <recommendedName>
        <fullName evidence="5">Lipoprotein</fullName>
    </recommendedName>
</protein>
<dbReference type="AlphaFoldDB" id="A0A073KCF4"/>
<dbReference type="OrthoDB" id="2607309at2"/>
<feature type="coiled-coil region" evidence="1">
    <location>
        <begin position="55"/>
        <end position="145"/>
    </location>
</feature>
<gene>
    <name evidence="3" type="ORF">BAMA_19450</name>
</gene>
<dbReference type="RefSeq" id="WP_034638177.1">
    <property type="nucleotide sequence ID" value="NZ_CBCSJC010000007.1"/>
</dbReference>
<reference evidence="3 4" key="1">
    <citation type="submission" date="2014-06" db="EMBL/GenBank/DDBJ databases">
        <title>Draft genome sequence of Bacillus manliponensis JCM 15802 (MCCC 1A00708).</title>
        <authorList>
            <person name="Lai Q."/>
            <person name="Liu Y."/>
            <person name="Shao Z."/>
        </authorList>
    </citation>
    <scope>NUCLEOTIDE SEQUENCE [LARGE SCALE GENOMIC DNA]</scope>
    <source>
        <strain evidence="3 4">JCM 15802</strain>
    </source>
</reference>
<evidence type="ECO:0008006" key="5">
    <source>
        <dbReference type="Google" id="ProtNLM"/>
    </source>
</evidence>
<dbReference type="STRING" id="574376.BAMA_19450"/>
<evidence type="ECO:0000313" key="3">
    <source>
        <dbReference type="EMBL" id="KEK19943.1"/>
    </source>
</evidence>
<keyword evidence="4" id="KW-1185">Reference proteome</keyword>
<keyword evidence="1" id="KW-0175">Coiled coil</keyword>
<name>A0A073KCF4_9BACI</name>
<dbReference type="InterPro" id="IPR045956">
    <property type="entry name" value="DUF6376"/>
</dbReference>
<dbReference type="Proteomes" id="UP000027822">
    <property type="component" value="Unassembled WGS sequence"/>
</dbReference>
<keyword evidence="2" id="KW-0732">Signal</keyword>